<sequence>LGLTTYLKDFSNKKQYLRGFILLKYTIKPDDFIAKDNAKLRHIYTAIRRLI</sequence>
<dbReference type="AlphaFoldDB" id="A0A9P9JSF2"/>
<dbReference type="Proteomes" id="UP000720189">
    <property type="component" value="Unassembled WGS sequence"/>
</dbReference>
<protein>
    <submittedName>
        <fullName evidence="1">Uncharacterized protein</fullName>
    </submittedName>
</protein>
<dbReference type="RefSeq" id="XP_046040663.1">
    <property type="nucleotide sequence ID" value="XM_046189229.1"/>
</dbReference>
<dbReference type="OrthoDB" id="5104293at2759"/>
<comment type="caution">
    <text evidence="1">The sequence shown here is derived from an EMBL/GenBank/DDBJ whole genome shotgun (WGS) entry which is preliminary data.</text>
</comment>
<keyword evidence="2" id="KW-1185">Reference proteome</keyword>
<dbReference type="GeneID" id="70219183"/>
<dbReference type="EMBL" id="JAGMUX010000050">
    <property type="protein sequence ID" value="KAH7202716.1"/>
    <property type="molecule type" value="Genomic_DNA"/>
</dbReference>
<evidence type="ECO:0000313" key="2">
    <source>
        <dbReference type="Proteomes" id="UP000720189"/>
    </source>
</evidence>
<organism evidence="1 2">
    <name type="scientific">Fusarium redolens</name>
    <dbReference type="NCBI Taxonomy" id="48865"/>
    <lineage>
        <taxon>Eukaryota</taxon>
        <taxon>Fungi</taxon>
        <taxon>Dikarya</taxon>
        <taxon>Ascomycota</taxon>
        <taxon>Pezizomycotina</taxon>
        <taxon>Sordariomycetes</taxon>
        <taxon>Hypocreomycetidae</taxon>
        <taxon>Hypocreales</taxon>
        <taxon>Nectriaceae</taxon>
        <taxon>Fusarium</taxon>
        <taxon>Fusarium redolens species complex</taxon>
    </lineage>
</organism>
<gene>
    <name evidence="1" type="ORF">BKA55DRAFT_531415</name>
</gene>
<accession>A0A9P9JSF2</accession>
<name>A0A9P9JSF2_FUSRE</name>
<evidence type="ECO:0000313" key="1">
    <source>
        <dbReference type="EMBL" id="KAH7202716.1"/>
    </source>
</evidence>
<proteinExistence type="predicted"/>
<reference evidence="1" key="1">
    <citation type="journal article" date="2021" name="Nat. Commun.">
        <title>Genetic determinants of endophytism in the Arabidopsis root mycobiome.</title>
        <authorList>
            <person name="Mesny F."/>
            <person name="Miyauchi S."/>
            <person name="Thiergart T."/>
            <person name="Pickel B."/>
            <person name="Atanasova L."/>
            <person name="Karlsson M."/>
            <person name="Huettel B."/>
            <person name="Barry K.W."/>
            <person name="Haridas S."/>
            <person name="Chen C."/>
            <person name="Bauer D."/>
            <person name="Andreopoulos W."/>
            <person name="Pangilinan J."/>
            <person name="LaButti K."/>
            <person name="Riley R."/>
            <person name="Lipzen A."/>
            <person name="Clum A."/>
            <person name="Drula E."/>
            <person name="Henrissat B."/>
            <person name="Kohler A."/>
            <person name="Grigoriev I.V."/>
            <person name="Martin F.M."/>
            <person name="Hacquard S."/>
        </authorList>
    </citation>
    <scope>NUCLEOTIDE SEQUENCE</scope>
    <source>
        <strain evidence="1">MPI-CAGE-AT-0023</strain>
    </source>
</reference>
<feature type="non-terminal residue" evidence="1">
    <location>
        <position position="1"/>
    </location>
</feature>